<accession>A0A2P2DYW8</accession>
<dbReference type="EMBL" id="BFBB01000003">
    <property type="protein sequence ID" value="GBF49818.1"/>
    <property type="molecule type" value="Genomic_DNA"/>
</dbReference>
<gene>
    <name evidence="1" type="ORF">LPTSP4_13370</name>
</gene>
<keyword evidence="2" id="KW-1185">Reference proteome</keyword>
<sequence length="175" mass="21087">MGNPNVELIEEEWIELNTPSTFKKMYRSFKSEKNKTKITVSEGIGLYKMYGPWVLLEYQERREYSCQLTSAKRRGYLPPKSITFCAKEQGRFYSYRSKLLYHYSEKERSLIPLQYESNFKEFEFGMVWDLPRAYRDDQVFMAVRSKYGKKEFQPHVYEYERLVDSNKESKEGNHL</sequence>
<reference evidence="1 2" key="1">
    <citation type="submission" date="2018-02" db="EMBL/GenBank/DDBJ databases">
        <title>Novel Leptospira species isolated from soil and water in Japan.</title>
        <authorList>
            <person name="Nakao R."/>
            <person name="Masuzawa T."/>
        </authorList>
    </citation>
    <scope>NUCLEOTIDE SEQUENCE [LARGE SCALE GENOMIC DNA]</scope>
    <source>
        <strain evidence="1 2">YH101</strain>
    </source>
</reference>
<comment type="caution">
    <text evidence="1">The sequence shown here is derived from an EMBL/GenBank/DDBJ whole genome shotgun (WGS) entry which is preliminary data.</text>
</comment>
<evidence type="ECO:0000313" key="2">
    <source>
        <dbReference type="Proteomes" id="UP000245133"/>
    </source>
</evidence>
<dbReference type="Proteomes" id="UP000245133">
    <property type="component" value="Unassembled WGS sequence"/>
</dbReference>
<organism evidence="1 2">
    <name type="scientific">Leptospira ryugenii</name>
    <dbReference type="NCBI Taxonomy" id="1917863"/>
    <lineage>
        <taxon>Bacteria</taxon>
        <taxon>Pseudomonadati</taxon>
        <taxon>Spirochaetota</taxon>
        <taxon>Spirochaetia</taxon>
        <taxon>Leptospirales</taxon>
        <taxon>Leptospiraceae</taxon>
        <taxon>Leptospira</taxon>
    </lineage>
</organism>
<protein>
    <submittedName>
        <fullName evidence="1">Uncharacterized protein</fullName>
    </submittedName>
</protein>
<name>A0A2P2DYW8_9LEPT</name>
<evidence type="ECO:0000313" key="1">
    <source>
        <dbReference type="EMBL" id="GBF49818.1"/>
    </source>
</evidence>
<proteinExistence type="predicted"/>
<dbReference type="AlphaFoldDB" id="A0A2P2DYW8"/>